<dbReference type="eggNOG" id="COG1408">
    <property type="taxonomic scope" value="Bacteria"/>
</dbReference>
<evidence type="ECO:0000259" key="2">
    <source>
        <dbReference type="Pfam" id="PF00149"/>
    </source>
</evidence>
<dbReference type="PANTHER" id="PTHR31302">
    <property type="entry name" value="TRANSMEMBRANE PROTEIN WITH METALLOPHOSPHOESTERASE DOMAIN-RELATED"/>
    <property type="match status" value="1"/>
</dbReference>
<dbReference type="HOGENOM" id="CLU_025443_0_0_9"/>
<dbReference type="GO" id="GO:0016787">
    <property type="term" value="F:hydrolase activity"/>
    <property type="evidence" value="ECO:0007669"/>
    <property type="project" value="UniProtKB-KW"/>
</dbReference>
<dbReference type="InterPro" id="IPR029052">
    <property type="entry name" value="Metallo-depent_PP-like"/>
</dbReference>
<keyword evidence="4" id="KW-1185">Reference proteome</keyword>
<feature type="transmembrane region" description="Helical" evidence="1">
    <location>
        <begin position="6"/>
        <end position="25"/>
    </location>
</feature>
<keyword evidence="1" id="KW-0472">Membrane</keyword>
<evidence type="ECO:0000313" key="3">
    <source>
        <dbReference type="EMBL" id="EHQ90895.1"/>
    </source>
</evidence>
<dbReference type="InterPro" id="IPR004843">
    <property type="entry name" value="Calcineurin-like_PHP"/>
</dbReference>
<dbReference type="EMBL" id="CM001441">
    <property type="protein sequence ID" value="EHQ90895.1"/>
    <property type="molecule type" value="Genomic_DNA"/>
</dbReference>
<dbReference type="Gene3D" id="3.60.21.10">
    <property type="match status" value="1"/>
</dbReference>
<dbReference type="Pfam" id="PF00149">
    <property type="entry name" value="Metallophos"/>
    <property type="match status" value="1"/>
</dbReference>
<dbReference type="PANTHER" id="PTHR31302:SF0">
    <property type="entry name" value="TRANSMEMBRANE PROTEIN WITH METALLOPHOSPHOESTERASE DOMAIN"/>
    <property type="match status" value="1"/>
</dbReference>
<feature type="domain" description="Calcineurin-like phosphoesterase" evidence="2">
    <location>
        <begin position="157"/>
        <end position="322"/>
    </location>
</feature>
<name>H5XX27_9FIRM</name>
<feature type="transmembrane region" description="Helical" evidence="1">
    <location>
        <begin position="73"/>
        <end position="94"/>
    </location>
</feature>
<dbReference type="STRING" id="768710.DesyoDRAFT_3922"/>
<keyword evidence="3" id="KW-0378">Hydrolase</keyword>
<feature type="transmembrane region" description="Helical" evidence="1">
    <location>
        <begin position="37"/>
        <end position="53"/>
    </location>
</feature>
<proteinExistence type="predicted"/>
<protein>
    <submittedName>
        <fullName evidence="3">Putative phosphohydrolase</fullName>
    </submittedName>
</protein>
<accession>H5XX27</accession>
<sequence>MWGLITTAFLGIYCLMSFYIGRRGWQIVDKSGKRNKIIYGLLLGLLIITFPIAEMGQNWLPQTLVPAASITGWYAMIAVVYLCFLLMVIDCLRLMNRRIPFVPKVIRDHDRTPKVVAFLMLGLIVIILIYGTWNARHPDITHYELAIDKKAGSMEQLRIAMVSDIHYGAIIDAPRLNRMVEAINELQADVIVMPGDIVDGTVGQEEFQILIEIFKQMNSNYGTYIVPGNHDRWIRSPDLVQDWEEAGIVVLRDRQIKVGDCFYIIGRDDPGHRRELGRKGLEELMQGVNPSLPLILLDHQPINLEEAEKNGIDLQLSGHTHMGQIFPVHLITSQLYDTDWGLLTRGGYHLIVSSGYGTWGPPLRIGTNPEIVAVTLKFAR</sequence>
<gene>
    <name evidence="3" type="ORF">DesyoDRAFT_3922</name>
</gene>
<evidence type="ECO:0000256" key="1">
    <source>
        <dbReference type="SAM" id="Phobius"/>
    </source>
</evidence>
<dbReference type="Proteomes" id="UP000005104">
    <property type="component" value="Chromosome"/>
</dbReference>
<evidence type="ECO:0000313" key="4">
    <source>
        <dbReference type="Proteomes" id="UP000005104"/>
    </source>
</evidence>
<organism evidence="3 4">
    <name type="scientific">Desulfosporosinus youngiae DSM 17734</name>
    <dbReference type="NCBI Taxonomy" id="768710"/>
    <lineage>
        <taxon>Bacteria</taxon>
        <taxon>Bacillati</taxon>
        <taxon>Bacillota</taxon>
        <taxon>Clostridia</taxon>
        <taxon>Eubacteriales</taxon>
        <taxon>Desulfitobacteriaceae</taxon>
        <taxon>Desulfosporosinus</taxon>
    </lineage>
</organism>
<dbReference type="CDD" id="cd07385">
    <property type="entry name" value="MPP_YkuE_C"/>
    <property type="match status" value="1"/>
</dbReference>
<dbReference type="AlphaFoldDB" id="H5XX27"/>
<keyword evidence="1" id="KW-0812">Transmembrane</keyword>
<reference evidence="3 4" key="1">
    <citation type="submission" date="2011-11" db="EMBL/GenBank/DDBJ databases">
        <title>The Noncontiguous Finished genome of Desulfosporosinus youngiae DSM 17734.</title>
        <authorList>
            <consortium name="US DOE Joint Genome Institute (JGI-PGF)"/>
            <person name="Lucas S."/>
            <person name="Han J."/>
            <person name="Lapidus A."/>
            <person name="Cheng J.-F."/>
            <person name="Goodwin L."/>
            <person name="Pitluck S."/>
            <person name="Peters L."/>
            <person name="Ovchinnikova G."/>
            <person name="Lu M."/>
            <person name="Land M.L."/>
            <person name="Hauser L."/>
            <person name="Pester M."/>
            <person name="Spring S."/>
            <person name="Ollivier B."/>
            <person name="Rattei T."/>
            <person name="Klenk H.-P."/>
            <person name="Wagner M."/>
            <person name="Loy A."/>
            <person name="Woyke T.J."/>
        </authorList>
    </citation>
    <scope>NUCLEOTIDE SEQUENCE [LARGE SCALE GENOMIC DNA]</scope>
    <source>
        <strain evidence="3 4">DSM 17734</strain>
    </source>
</reference>
<keyword evidence="1" id="KW-1133">Transmembrane helix</keyword>
<feature type="transmembrane region" description="Helical" evidence="1">
    <location>
        <begin position="115"/>
        <end position="133"/>
    </location>
</feature>
<dbReference type="SUPFAM" id="SSF56300">
    <property type="entry name" value="Metallo-dependent phosphatases"/>
    <property type="match status" value="1"/>
</dbReference>
<dbReference type="InterPro" id="IPR051158">
    <property type="entry name" value="Metallophosphoesterase_sf"/>
</dbReference>